<dbReference type="GeneTree" id="ENSGT00940000168612"/>
<dbReference type="Pfam" id="PF21037">
    <property type="entry name" value="CCDC138_cc"/>
    <property type="match status" value="1"/>
</dbReference>
<organism evidence="5 6">
    <name type="scientific">Lepisosteus oculatus</name>
    <name type="common">Spotted gar</name>
    <dbReference type="NCBI Taxonomy" id="7918"/>
    <lineage>
        <taxon>Eukaryota</taxon>
        <taxon>Metazoa</taxon>
        <taxon>Chordata</taxon>
        <taxon>Craniata</taxon>
        <taxon>Vertebrata</taxon>
        <taxon>Euteleostomi</taxon>
        <taxon>Actinopterygii</taxon>
        <taxon>Neopterygii</taxon>
        <taxon>Holostei</taxon>
        <taxon>Semionotiformes</taxon>
        <taxon>Lepisosteidae</taxon>
        <taxon>Lepisosteus</taxon>
    </lineage>
</organism>
<reference evidence="5" key="3">
    <citation type="submission" date="2025-09" db="UniProtKB">
        <authorList>
            <consortium name="Ensembl"/>
        </authorList>
    </citation>
    <scope>IDENTIFICATION</scope>
</reference>
<feature type="domain" description="Coiled-coil" evidence="3">
    <location>
        <begin position="197"/>
        <end position="485"/>
    </location>
</feature>
<dbReference type="InterPro" id="IPR048751">
    <property type="entry name" value="CCDC138_CC"/>
</dbReference>
<dbReference type="Pfam" id="PF21035">
    <property type="entry name" value="CCDC138_C"/>
    <property type="match status" value="1"/>
</dbReference>
<dbReference type="PANTHER" id="PTHR34523">
    <property type="entry name" value="COILED-COIL DOMAIN-CONTAINING PROTEIN 138"/>
    <property type="match status" value="1"/>
</dbReference>
<reference evidence="6" key="1">
    <citation type="submission" date="2011-12" db="EMBL/GenBank/DDBJ databases">
        <title>The Draft Genome of Lepisosteus oculatus.</title>
        <authorList>
            <consortium name="The Broad Institute Genome Assembly &amp; Analysis Group"/>
            <consortium name="Computational R&amp;D Group"/>
            <consortium name="and Sequencing Platform"/>
            <person name="Di Palma F."/>
            <person name="Alfoldi J."/>
            <person name="Johnson J."/>
            <person name="Berlin A."/>
            <person name="Gnerre S."/>
            <person name="Jaffe D."/>
            <person name="MacCallum I."/>
            <person name="Young S."/>
            <person name="Walker B.J."/>
            <person name="Lander E.S."/>
            <person name="Lindblad-Toh K."/>
        </authorList>
    </citation>
    <scope>NUCLEOTIDE SEQUENCE [LARGE SCALE GENOMIC DNA]</scope>
</reference>
<evidence type="ECO:0000256" key="1">
    <source>
        <dbReference type="SAM" id="Coils"/>
    </source>
</evidence>
<evidence type="ECO:0000313" key="5">
    <source>
        <dbReference type="Ensembl" id="ENSLOCP00000012651.1"/>
    </source>
</evidence>
<evidence type="ECO:0000256" key="2">
    <source>
        <dbReference type="SAM" id="MobiDB-lite"/>
    </source>
</evidence>
<dbReference type="InterPro" id="IPR048750">
    <property type="entry name" value="CCDC138_C"/>
</dbReference>
<feature type="domain" description="Coiled-coil-domain-containing protein 138 coiled-coil" evidence="4">
    <location>
        <begin position="97"/>
        <end position="155"/>
    </location>
</feature>
<dbReference type="OMA" id="SCSNETW"/>
<keyword evidence="6" id="KW-1185">Reference proteome</keyword>
<evidence type="ECO:0000259" key="3">
    <source>
        <dbReference type="Pfam" id="PF21035"/>
    </source>
</evidence>
<accession>W5MW92</accession>
<dbReference type="HOGENOM" id="CLU_026862_1_0_1"/>
<sequence length="499" mass="57161">SEERRHPPAELKQVCQELEAIHSQLQVRNKAQRDLSVQLWEREQHLLRSEAMVLQHQRMVLRIGEMEKEMQNSIHAIREHHQREVAQLKESLKQKLKENKRLVSSFESMRELNDSLKKQINDVTDQNKRLGAQTKRVQARLDNLQRKCEYLMEHKIRKNVPPAINTLNQPKQDKPTATVKPAKASPRSSAHHLTAVLLDWISESHLCNLPPREDGGCSALGQHAAQNNFVQEKCVKVLPMLSEQLRLMPLWDDRLQVPLVKCIYWSLRQIEKTPQQITLTSTLRRLGEEIYKGALPNELQASSPDQTSSGKLKSAVLFKSPDLHTRFLSTLIVLKTISQADYLAHAFDSLQKDLQSDEGRALFLQYQALPLILGHLRTAPLGLLPAAMGVLLQMTTESRLFHTFLETCSNKDFFRTVSLLLQNPKLDVQLLEKLIIILQKLSKIKKNKRLFELFTIHHTVQEMNRTADPTHVFLIINLRSILFNLGLLEGGSSSSSLKT</sequence>
<dbReference type="Ensembl" id="ENSLOCT00000012675.1">
    <property type="protein sequence ID" value="ENSLOCP00000012651.1"/>
    <property type="gene ID" value="ENSLOCG00000010324.1"/>
</dbReference>
<name>W5MW92_LEPOC</name>
<evidence type="ECO:0000259" key="4">
    <source>
        <dbReference type="Pfam" id="PF21037"/>
    </source>
</evidence>
<evidence type="ECO:0008006" key="7">
    <source>
        <dbReference type="Google" id="ProtNLM"/>
    </source>
</evidence>
<dbReference type="EMBL" id="AHAT01012807">
    <property type="status" value="NOT_ANNOTATED_CDS"/>
    <property type="molecule type" value="Genomic_DNA"/>
</dbReference>
<dbReference type="PANTHER" id="PTHR34523:SF1">
    <property type="entry name" value="COILED-COIL DOMAIN-CONTAINING PROTEIN 138"/>
    <property type="match status" value="1"/>
</dbReference>
<protein>
    <recommendedName>
        <fullName evidence="7">Coiled-coil domain containing 138</fullName>
    </recommendedName>
</protein>
<feature type="coiled-coil region" evidence="1">
    <location>
        <begin position="78"/>
        <end position="147"/>
    </location>
</feature>
<dbReference type="InParanoid" id="W5MW92"/>
<reference evidence="5" key="2">
    <citation type="submission" date="2025-08" db="UniProtKB">
        <authorList>
            <consortium name="Ensembl"/>
        </authorList>
    </citation>
    <scope>IDENTIFICATION</scope>
</reference>
<dbReference type="Gene3D" id="1.20.5.340">
    <property type="match status" value="1"/>
</dbReference>
<dbReference type="AlphaFoldDB" id="W5MW92"/>
<dbReference type="EMBL" id="AHAT01012808">
    <property type="status" value="NOT_ANNOTATED_CDS"/>
    <property type="molecule type" value="Genomic_DNA"/>
</dbReference>
<dbReference type="Bgee" id="ENSLOCG00000010324">
    <property type="expression patterns" value="Expressed in ovary and 13 other cell types or tissues"/>
</dbReference>
<evidence type="ECO:0000313" key="6">
    <source>
        <dbReference type="Proteomes" id="UP000018468"/>
    </source>
</evidence>
<keyword evidence="1" id="KW-0175">Coiled coil</keyword>
<dbReference type="Proteomes" id="UP000018468">
    <property type="component" value="Linkage group LG14"/>
</dbReference>
<dbReference type="STRING" id="7918.ENSLOCP00000012651"/>
<feature type="region of interest" description="Disordered" evidence="2">
    <location>
        <begin position="163"/>
        <end position="186"/>
    </location>
</feature>
<dbReference type="InterPro" id="IPR038798">
    <property type="entry name" value="CCDC138"/>
</dbReference>
<proteinExistence type="predicted"/>
<dbReference type="eggNOG" id="ENOG502QU8J">
    <property type="taxonomic scope" value="Eukaryota"/>
</dbReference>